<dbReference type="SUPFAM" id="SSF158504">
    <property type="entry name" value="BH2638-like"/>
    <property type="match status" value="1"/>
</dbReference>
<dbReference type="PIRSF" id="PIRSF037260">
    <property type="entry name" value="UPF0223"/>
    <property type="match status" value="1"/>
</dbReference>
<dbReference type="EMBL" id="CP014332">
    <property type="protein sequence ID" value="APS42036.1"/>
    <property type="molecule type" value="Genomic_DNA"/>
</dbReference>
<dbReference type="NCBIfam" id="NF003353">
    <property type="entry name" value="PRK04387.1"/>
    <property type="match status" value="1"/>
</dbReference>
<name>A0A1L6RBY4_9LACO</name>
<dbReference type="InterPro" id="IPR023324">
    <property type="entry name" value="BH2638-like_sf"/>
</dbReference>
<evidence type="ECO:0000313" key="2">
    <source>
        <dbReference type="Proteomes" id="UP000185473"/>
    </source>
</evidence>
<dbReference type="KEGG" id="wjo:FOL01_1177"/>
<accession>A0A1L6RBY4</accession>
<dbReference type="AlphaFoldDB" id="A0A1L6RBY4"/>
<dbReference type="RefSeq" id="WP_075269819.1">
    <property type="nucleotide sequence ID" value="NZ_CP014332.1"/>
</dbReference>
<dbReference type="Pfam" id="PF05256">
    <property type="entry name" value="UPF0223"/>
    <property type="match status" value="1"/>
</dbReference>
<organism evidence="1 2">
    <name type="scientific">Weissella jogaejeotgali</name>
    <dbReference type="NCBI Taxonomy" id="1631871"/>
    <lineage>
        <taxon>Bacteria</taxon>
        <taxon>Bacillati</taxon>
        <taxon>Bacillota</taxon>
        <taxon>Bacilli</taxon>
        <taxon>Lactobacillales</taxon>
        <taxon>Lactobacillaceae</taxon>
        <taxon>Weissella</taxon>
    </lineage>
</organism>
<protein>
    <submittedName>
        <fullName evidence="1">Uncharacterized protein</fullName>
    </submittedName>
</protein>
<evidence type="ECO:0000313" key="1">
    <source>
        <dbReference type="EMBL" id="APS42036.1"/>
    </source>
</evidence>
<dbReference type="Proteomes" id="UP000185473">
    <property type="component" value="Chromosome"/>
</dbReference>
<proteinExistence type="predicted"/>
<dbReference type="STRING" id="1631871.FOL01_1177"/>
<sequence>MANSDKNFTYPILSGWNKDDIINASKLYSAVANAYEISVDRQTLLDAYAAFKTVVPSKSEEKQIGREFESTSGYSIYKTVKLARQTESHHLKMED</sequence>
<keyword evidence="2" id="KW-1185">Reference proteome</keyword>
<dbReference type="InterPro" id="IPR007920">
    <property type="entry name" value="UPF0223"/>
</dbReference>
<reference evidence="1 2" key="1">
    <citation type="submission" date="2016-02" db="EMBL/GenBank/DDBJ databases">
        <title>Complete Genome Sequence of Weissella jogaejeotgali FOL01.</title>
        <authorList>
            <person name="Lee J.-H."/>
            <person name="Ku H.-J."/>
        </authorList>
    </citation>
    <scope>NUCLEOTIDE SEQUENCE [LARGE SCALE GENOMIC DNA]</scope>
    <source>
        <strain evidence="1 2">FOL01</strain>
    </source>
</reference>
<dbReference type="OrthoDB" id="1649074at2"/>
<dbReference type="Gene3D" id="1.10.220.80">
    <property type="entry name" value="BH2638-like"/>
    <property type="match status" value="1"/>
</dbReference>
<gene>
    <name evidence="1" type="ORF">FOL01_1177</name>
</gene>